<dbReference type="AlphaFoldDB" id="A0A7U6FS53"/>
<evidence type="ECO:0000313" key="2">
    <source>
        <dbReference type="Proteomes" id="UP000256923"/>
    </source>
</evidence>
<reference evidence="1 2" key="1">
    <citation type="submission" date="2018-12" db="EMBL/GenBank/DDBJ databases">
        <title>Characterization and Draft Genome of Vibrio anguillarum J360 Marine Pathogen Isolated from an Outbreak in Lumpfish (Cyclopterus lumpus).</title>
        <authorList>
            <person name="Vasquez J.I."/>
            <person name="Cao T."/>
            <person name="Chakraborty S."/>
            <person name="Gnanagobal H."/>
            <person name="Wescot J."/>
            <person name="Boyce D."/>
            <person name="Santander J."/>
        </authorList>
    </citation>
    <scope>NUCLEOTIDE SEQUENCE [LARGE SCALE GENOMIC DNA]</scope>
    <source>
        <strain evidence="1 2">J360</strain>
    </source>
</reference>
<accession>A0A7U6FS53</accession>
<organism evidence="1 2">
    <name type="scientific">Vibrio anguillarum</name>
    <name type="common">Listonella anguillarum</name>
    <dbReference type="NCBI Taxonomy" id="55601"/>
    <lineage>
        <taxon>Bacteria</taxon>
        <taxon>Pseudomonadati</taxon>
        <taxon>Pseudomonadota</taxon>
        <taxon>Gammaproteobacteria</taxon>
        <taxon>Vibrionales</taxon>
        <taxon>Vibrionaceae</taxon>
        <taxon>Vibrio</taxon>
    </lineage>
</organism>
<name>A0A7U6FS53_VIBAN</name>
<dbReference type="EMBL" id="CP034672">
    <property type="protein sequence ID" value="AZS26323.1"/>
    <property type="molecule type" value="Genomic_DNA"/>
</dbReference>
<evidence type="ECO:0000313" key="1">
    <source>
        <dbReference type="EMBL" id="AZS26323.1"/>
    </source>
</evidence>
<proteinExistence type="predicted"/>
<dbReference type="Proteomes" id="UP000256923">
    <property type="component" value="Chromosome 1"/>
</dbReference>
<protein>
    <submittedName>
        <fullName evidence="1">Uncharacterized protein</fullName>
    </submittedName>
</protein>
<dbReference type="RefSeq" id="WP_116285158.1">
    <property type="nucleotide sequence ID" value="NZ_CP034672.1"/>
</dbReference>
<gene>
    <name evidence="1" type="ORF">DYL72_15555</name>
</gene>
<sequence length="441" mass="50461">MNILIADATCFGAFPAEKNKSLLNVYLVTKEGINPNDAESAVFVTANNGNIALETAKTKTVQSYLGTNLCSIWMIDNAESKRTKDICWAEFDVLKQNDYYTSELKALKELYTNEFPWALVTKNGELLADTLGIASSNIRNICNPPKKTKGTKLPAVKMNNAGIAYFKNVLNEYRNLQFTISTQEMPIPPLVEAYEKVGHDHMDEAGFYFEKRTIKIKGSRVSSHDTYYARFNIAPRKQIQEPMRRSELGVNLKDPMLRANVNGEWWLFSHKSMHLSLGLAAILAETEPKLVGEPFQRYVKEHNKNPNMIELFPAMKSIHSSPEMLKAIRKLEIEGIDINGKWQPFDISSHNTARLNPLVENISFDIMSRYSSKSISYDKKDVYDLTDAYMAKKSLAEKNFGHQSFAGYLLHPLHDRHLSFRANASHYYWMKWCRKEDVQFE</sequence>